<keyword evidence="2" id="KW-1185">Reference proteome</keyword>
<name>A0A9X2AAX4_9FLAO</name>
<sequence length="329" mass="37626">MGIKNPFFICFWIISSTLVAQESVQDSLQQEQYIQKFPDKITGRLFYINTYNSFEFSSRQTEETVSLTPNKQNKIGAKVSFRGLSLSYSFAPDFMAENKDNDDSRLFNIGLRGYFGNWMQNLELYSEKGFYVENDMNQVYLPRTKSFKIGGSTGYIFNQNFSFRAITNQDEKQLRSAGTFLPQLIYYYTNYKIRGTGGGGQEIDEKYHSVDIAISPGYYYNWVPTINLLLSAGGSAGIGVNFSDGSDSESLTSMLYDLNFRGAINYDFSDFYAGAQYSYLILNHNTDRSTYTEDNIPYFQAFIGYRFDAPKKVLDISDDVNEKIDSIKN</sequence>
<organism evidence="1 2">
    <name type="scientific">Christiangramia lutea</name>
    <dbReference type="NCBI Taxonomy" id="1607951"/>
    <lineage>
        <taxon>Bacteria</taxon>
        <taxon>Pseudomonadati</taxon>
        <taxon>Bacteroidota</taxon>
        <taxon>Flavobacteriia</taxon>
        <taxon>Flavobacteriales</taxon>
        <taxon>Flavobacteriaceae</taxon>
        <taxon>Christiangramia</taxon>
    </lineage>
</organism>
<evidence type="ECO:0000313" key="1">
    <source>
        <dbReference type="EMBL" id="MCH4822553.1"/>
    </source>
</evidence>
<dbReference type="AlphaFoldDB" id="A0A9X2AAX4"/>
<dbReference type="EMBL" id="JAKVTV010000001">
    <property type="protein sequence ID" value="MCH4822553.1"/>
    <property type="molecule type" value="Genomic_DNA"/>
</dbReference>
<proteinExistence type="predicted"/>
<dbReference type="Pfam" id="PF14391">
    <property type="entry name" value="DUF4421"/>
    <property type="match status" value="1"/>
</dbReference>
<protein>
    <submittedName>
        <fullName evidence="1">DUF4421 domain-containing protein</fullName>
    </submittedName>
</protein>
<reference evidence="1" key="1">
    <citation type="submission" date="2022-03" db="EMBL/GenBank/DDBJ databases">
        <title>Gramella crocea sp. nov., isolated from activated sludge of a seafood processing plant.</title>
        <authorList>
            <person name="Zhang X."/>
        </authorList>
    </citation>
    <scope>NUCLEOTIDE SEQUENCE</scope>
    <source>
        <strain evidence="1">YJ019</strain>
    </source>
</reference>
<evidence type="ECO:0000313" key="2">
    <source>
        <dbReference type="Proteomes" id="UP001139226"/>
    </source>
</evidence>
<gene>
    <name evidence="1" type="ORF">ML462_05150</name>
</gene>
<accession>A0A9X2AAX4</accession>
<dbReference type="Proteomes" id="UP001139226">
    <property type="component" value="Unassembled WGS sequence"/>
</dbReference>
<comment type="caution">
    <text evidence="1">The sequence shown here is derived from an EMBL/GenBank/DDBJ whole genome shotgun (WGS) entry which is preliminary data.</text>
</comment>
<dbReference type="InterPro" id="IPR025535">
    <property type="entry name" value="DUF4421"/>
</dbReference>